<organism evidence="12">
    <name type="scientific">Spathaspora passalidarum (strain NRRL Y-27907 / 11-Y1)</name>
    <dbReference type="NCBI Taxonomy" id="619300"/>
    <lineage>
        <taxon>Eukaryota</taxon>
        <taxon>Fungi</taxon>
        <taxon>Dikarya</taxon>
        <taxon>Ascomycota</taxon>
        <taxon>Saccharomycotina</taxon>
        <taxon>Pichiomycetes</taxon>
        <taxon>Debaryomycetaceae</taxon>
        <taxon>Spathaspora</taxon>
    </lineage>
</organism>
<dbReference type="InterPro" id="IPR045092">
    <property type="entry name" value="Rrp6-like"/>
</dbReference>
<comment type="subcellular location">
    <subcellularLocation>
        <location evidence="1">Nucleus</location>
    </subcellularLocation>
</comment>
<dbReference type="InterPro" id="IPR044876">
    <property type="entry name" value="HRDC_dom_sf"/>
</dbReference>
<dbReference type="FunCoup" id="G3AFT7">
    <property type="interactions" value="1012"/>
</dbReference>
<feature type="compositionally biased region" description="Basic and acidic residues" evidence="9">
    <location>
        <begin position="723"/>
        <end position="735"/>
    </location>
</feature>
<dbReference type="PROSITE" id="PS50967">
    <property type="entry name" value="HRDC"/>
    <property type="match status" value="1"/>
</dbReference>
<dbReference type="Gene3D" id="3.30.420.10">
    <property type="entry name" value="Ribonuclease H-like superfamily/Ribonuclease H"/>
    <property type="match status" value="1"/>
</dbReference>
<protein>
    <recommendedName>
        <fullName evidence="10">HRDC domain-containing protein</fullName>
    </recommendedName>
</protein>
<evidence type="ECO:0000313" key="12">
    <source>
        <dbReference type="Proteomes" id="UP000000709"/>
    </source>
</evidence>
<dbReference type="InterPro" id="IPR012588">
    <property type="entry name" value="Exosome-assoc_fac_Rrp6_N"/>
</dbReference>
<dbReference type="InParanoid" id="G3AFT7"/>
<keyword evidence="5" id="KW-0271">Exosome</keyword>
<evidence type="ECO:0000256" key="9">
    <source>
        <dbReference type="SAM" id="MobiDB-lite"/>
    </source>
</evidence>
<proteinExistence type="inferred from homology"/>
<dbReference type="GeneID" id="18871784"/>
<keyword evidence="4" id="KW-0378">Hydrolase</keyword>
<dbReference type="SMART" id="SM00474">
    <property type="entry name" value="35EXOc"/>
    <property type="match status" value="1"/>
</dbReference>
<dbReference type="AlphaFoldDB" id="G3AFT7"/>
<name>G3AFT7_SPAPN</name>
<dbReference type="GO" id="GO:0071051">
    <property type="term" value="P:poly(A)-dependent snoRNA 3'-end processing"/>
    <property type="evidence" value="ECO:0007669"/>
    <property type="project" value="EnsemblFungi"/>
</dbReference>
<keyword evidence="3" id="KW-0540">Nuclease</keyword>
<dbReference type="InterPro" id="IPR010997">
    <property type="entry name" value="HRDC-like_sf"/>
</dbReference>
<feature type="region of interest" description="Disordered" evidence="9">
    <location>
        <begin position="113"/>
        <end position="137"/>
    </location>
</feature>
<dbReference type="InterPro" id="IPR002562">
    <property type="entry name" value="3'-5'_exonuclease_dom"/>
</dbReference>
<evidence type="ECO:0000256" key="7">
    <source>
        <dbReference type="ARBA" id="ARBA00023242"/>
    </source>
</evidence>
<dbReference type="Proteomes" id="UP000000709">
    <property type="component" value="Unassembled WGS sequence"/>
</dbReference>
<dbReference type="PANTHER" id="PTHR12124:SF47">
    <property type="entry name" value="EXOSOME COMPONENT 10"/>
    <property type="match status" value="1"/>
</dbReference>
<dbReference type="CDD" id="cd06147">
    <property type="entry name" value="Rrp6p_like_exo"/>
    <property type="match status" value="1"/>
</dbReference>
<dbReference type="GO" id="GO:0071038">
    <property type="term" value="P:TRAMP-dependent tRNA surveillance pathway"/>
    <property type="evidence" value="ECO:0007669"/>
    <property type="project" value="EnsemblFungi"/>
</dbReference>
<dbReference type="GO" id="GO:0034473">
    <property type="term" value="P:U1 snRNA 3'-end processing"/>
    <property type="evidence" value="ECO:0007669"/>
    <property type="project" value="EnsemblFungi"/>
</dbReference>
<dbReference type="GO" id="GO:0000175">
    <property type="term" value="F:3'-5'-RNA exonuclease activity"/>
    <property type="evidence" value="ECO:0007669"/>
    <property type="project" value="EnsemblFungi"/>
</dbReference>
<dbReference type="Pfam" id="PF08066">
    <property type="entry name" value="PMC2NT"/>
    <property type="match status" value="1"/>
</dbReference>
<dbReference type="GO" id="GO:0034475">
    <property type="term" value="P:U4 snRNA 3'-end processing"/>
    <property type="evidence" value="ECO:0007669"/>
    <property type="project" value="EnsemblFungi"/>
</dbReference>
<dbReference type="GO" id="GO:0071039">
    <property type="term" value="P:nuclear polyadenylation-dependent CUT catabolic process"/>
    <property type="evidence" value="ECO:0007669"/>
    <property type="project" value="EnsemblFungi"/>
</dbReference>
<dbReference type="GO" id="GO:0042134">
    <property type="term" value="F:rRNA primary transcript binding"/>
    <property type="evidence" value="ECO:0007669"/>
    <property type="project" value="EnsemblFungi"/>
</dbReference>
<dbReference type="SMART" id="SM00341">
    <property type="entry name" value="HRDC"/>
    <property type="match status" value="1"/>
</dbReference>
<dbReference type="SUPFAM" id="SSF53098">
    <property type="entry name" value="Ribonuclease H-like"/>
    <property type="match status" value="1"/>
</dbReference>
<dbReference type="SUPFAM" id="SSF47819">
    <property type="entry name" value="HRDC-like"/>
    <property type="match status" value="1"/>
</dbReference>
<dbReference type="OrthoDB" id="2250022at2759"/>
<evidence type="ECO:0000256" key="5">
    <source>
        <dbReference type="ARBA" id="ARBA00022835"/>
    </source>
</evidence>
<dbReference type="RefSeq" id="XP_007372488.1">
    <property type="nucleotide sequence ID" value="XM_007372426.1"/>
</dbReference>
<dbReference type="GO" id="GO:0071044">
    <property type="term" value="P:histone mRNA catabolic process"/>
    <property type="evidence" value="ECO:0007669"/>
    <property type="project" value="EnsemblFungi"/>
</dbReference>
<dbReference type="GO" id="GO:0003727">
    <property type="term" value="F:single-stranded RNA binding"/>
    <property type="evidence" value="ECO:0007669"/>
    <property type="project" value="TreeGrafter"/>
</dbReference>
<keyword evidence="12" id="KW-1185">Reference proteome</keyword>
<dbReference type="Gene3D" id="1.10.150.80">
    <property type="entry name" value="HRDC domain"/>
    <property type="match status" value="1"/>
</dbReference>
<dbReference type="Pfam" id="PF00570">
    <property type="entry name" value="HRDC"/>
    <property type="match status" value="1"/>
</dbReference>
<dbReference type="PANTHER" id="PTHR12124">
    <property type="entry name" value="POLYMYOSITIS/SCLERODERMA AUTOANTIGEN-RELATED"/>
    <property type="match status" value="1"/>
</dbReference>
<evidence type="ECO:0000256" key="2">
    <source>
        <dbReference type="ARBA" id="ARBA00022552"/>
    </source>
</evidence>
<reference evidence="11 12" key="1">
    <citation type="journal article" date="2011" name="Proc. Natl. Acad. Sci. U.S.A.">
        <title>Comparative genomics of xylose-fermenting fungi for enhanced biofuel production.</title>
        <authorList>
            <person name="Wohlbach D.J."/>
            <person name="Kuo A."/>
            <person name="Sato T.K."/>
            <person name="Potts K.M."/>
            <person name="Salamov A.A."/>
            <person name="LaButti K.M."/>
            <person name="Sun H."/>
            <person name="Clum A."/>
            <person name="Pangilinan J.L."/>
            <person name="Lindquist E.A."/>
            <person name="Lucas S."/>
            <person name="Lapidus A."/>
            <person name="Jin M."/>
            <person name="Gunawan C."/>
            <person name="Balan V."/>
            <person name="Dale B.E."/>
            <person name="Jeffries T.W."/>
            <person name="Zinkel R."/>
            <person name="Barry K.W."/>
            <person name="Grigoriev I.V."/>
            <person name="Gasch A.P."/>
        </authorList>
    </citation>
    <scope>NUCLEOTIDE SEQUENCE [LARGE SCALE GENOMIC DNA]</scope>
    <source>
        <strain evidence="12">NRRL Y-27907 / 11-Y1</strain>
    </source>
</reference>
<dbReference type="GO" id="GO:0071035">
    <property type="term" value="P:nuclear polyadenylation-dependent rRNA catabolic process"/>
    <property type="evidence" value="ECO:0007669"/>
    <property type="project" value="EnsemblFungi"/>
</dbReference>
<dbReference type="HOGENOM" id="CLU_010129_3_2_1"/>
<sequence>MSSEMEDVFKGVLPQLVSTIRAASSLAAQDINFYKSIDAGLASDIDSAAARLMNISNDLIRATTDDDEVKIGFGKQNVEGELSWNPIARVLDSIFEKIDYSFDHARQKTSSDARSLEYLDSGSAPSNESGKRISKPQLKFRVPVDNSESHPFKPRLDSKPHALKSFEESVKLFNPEPKYEDSIEIIDPPYYPQPYEYEIDNQPYPEAILQSAVEPIPSKDWSTTEAIWVDTVEELTKMVTVLQSSTEIAVDLEHHDYRTYYGIVCLMQISNRDQDWIIDTLALRDDLTVLNTVFTDPSIVKVFHGAFMDIIWLQRDLGLYIVSLFDTYCASKNLGFPKHSLAYLLETFAHFKTSKKYQLADWRIRPLSHPMMAYARSDTHFLLNIYDQLRNKLIHENKLQQVLYDSRQVAKRRFEYTKYRPLAPNGKVSCPVMSSNPREPFASIMYQYNVPSFKKGVVEVLYNWRDLVAKQEDESVRYIMPNQLLVTLALLESPVDANKVLNCQTYVSEHVRLHAKELAGLIEKTLVQTEANDWDLVDKWSNQKTDSFDAHDKNMLENVNGLFNALVESNQDLFNSTGLVHEIETVEEPKIRYTVEYDVNNNTVVKHNFEDVCQERLERAWNGLIAMDAQSNVEVPIEEVPETEEPEAPVEFVKPARPDAALFSKDKEIDPNQLITLRQRKVAQPKRRQLLEEQEQQQVDYSSADKIMIPNTNRRPKDRKKKSFDPYSRESEGPKPAKRAKITTTGKSSTFKNKRK</sequence>
<dbReference type="eggNOG" id="KOG2206">
    <property type="taxonomic scope" value="Eukaryota"/>
</dbReference>
<evidence type="ECO:0000259" key="10">
    <source>
        <dbReference type="PROSITE" id="PS50967"/>
    </source>
</evidence>
<keyword evidence="6" id="KW-0269">Exonuclease</keyword>
<evidence type="ECO:0000256" key="4">
    <source>
        <dbReference type="ARBA" id="ARBA00022801"/>
    </source>
</evidence>
<dbReference type="InterPro" id="IPR012337">
    <property type="entry name" value="RNaseH-like_sf"/>
</dbReference>
<dbReference type="STRING" id="619300.G3AFT7"/>
<dbReference type="GO" id="GO:0000166">
    <property type="term" value="F:nucleotide binding"/>
    <property type="evidence" value="ECO:0007669"/>
    <property type="project" value="InterPro"/>
</dbReference>
<dbReference type="Pfam" id="PF01612">
    <property type="entry name" value="DNA_pol_A_exo1"/>
    <property type="match status" value="1"/>
</dbReference>
<keyword evidence="7" id="KW-0539">Nucleus</keyword>
<dbReference type="GO" id="GO:0000973">
    <property type="term" value="P:post-transcriptional tethering of RNA polymerase II gene DNA at nuclear periphery"/>
    <property type="evidence" value="ECO:0007669"/>
    <property type="project" value="EnsemblFungi"/>
</dbReference>
<gene>
    <name evidence="11" type="ORF">SPAPADRAFT_53425</name>
</gene>
<evidence type="ECO:0000313" key="11">
    <source>
        <dbReference type="EMBL" id="EGW35076.1"/>
    </source>
</evidence>
<dbReference type="OMA" id="LEYKFLH"/>
<dbReference type="GO" id="GO:0071028">
    <property type="term" value="P:nuclear mRNA surveillance"/>
    <property type="evidence" value="ECO:0007669"/>
    <property type="project" value="EnsemblFungi"/>
</dbReference>
<feature type="region of interest" description="Disordered" evidence="9">
    <location>
        <begin position="681"/>
        <end position="756"/>
    </location>
</feature>
<dbReference type="InterPro" id="IPR036397">
    <property type="entry name" value="RNaseH_sf"/>
</dbReference>
<dbReference type="GO" id="GO:0071042">
    <property type="term" value="P:nuclear polyadenylation-dependent mRNA catabolic process"/>
    <property type="evidence" value="ECO:0007669"/>
    <property type="project" value="EnsemblFungi"/>
</dbReference>
<keyword evidence="2" id="KW-0698">rRNA processing</keyword>
<dbReference type="InterPro" id="IPR002121">
    <property type="entry name" value="HRDC_dom"/>
</dbReference>
<evidence type="ECO:0000256" key="6">
    <source>
        <dbReference type="ARBA" id="ARBA00022839"/>
    </source>
</evidence>
<dbReference type="GO" id="GO:0034476">
    <property type="term" value="P:U5 snRNA 3'-end processing"/>
    <property type="evidence" value="ECO:0007669"/>
    <property type="project" value="EnsemblFungi"/>
</dbReference>
<dbReference type="GO" id="GO:0071037">
    <property type="term" value="P:nuclear polyadenylation-dependent snRNA catabolic process"/>
    <property type="evidence" value="ECO:0007669"/>
    <property type="project" value="EnsemblFungi"/>
</dbReference>
<dbReference type="GO" id="GO:0032204">
    <property type="term" value="P:regulation of telomere maintenance"/>
    <property type="evidence" value="ECO:0007669"/>
    <property type="project" value="EnsemblFungi"/>
</dbReference>
<dbReference type="GO" id="GO:0000467">
    <property type="term" value="P:exonucleolytic trimming to generate mature 3'-end of 5.8S rRNA from tricistronic rRNA transcript (SSU-rRNA, 5.8S rRNA, LSU-rRNA)"/>
    <property type="evidence" value="ECO:0007669"/>
    <property type="project" value="EnsemblFungi"/>
</dbReference>
<dbReference type="FunFam" id="3.30.420.10:FF:000059">
    <property type="entry name" value="Exosome complex exonuclease Rrp6"/>
    <property type="match status" value="1"/>
</dbReference>
<evidence type="ECO:0000256" key="1">
    <source>
        <dbReference type="ARBA" id="ARBA00004123"/>
    </source>
</evidence>
<dbReference type="GO" id="GO:0000176">
    <property type="term" value="C:nuclear exosome (RNase complex)"/>
    <property type="evidence" value="ECO:0007669"/>
    <property type="project" value="EnsemblFungi"/>
</dbReference>
<dbReference type="GO" id="GO:0071040">
    <property type="term" value="P:nuclear polyadenylation-dependent antisense transcript catabolic process"/>
    <property type="evidence" value="ECO:0007669"/>
    <property type="project" value="EnsemblFungi"/>
</dbReference>
<comment type="similarity">
    <text evidence="8">Belongs to the exosome component 10/RRP6 family.</text>
</comment>
<evidence type="ECO:0000256" key="8">
    <source>
        <dbReference type="ARBA" id="ARBA00043957"/>
    </source>
</evidence>
<dbReference type="KEGG" id="spaa:SPAPADRAFT_53425"/>
<feature type="compositionally biased region" description="Polar residues" evidence="9">
    <location>
        <begin position="742"/>
        <end position="756"/>
    </location>
</feature>
<accession>G3AFT7</accession>
<feature type="domain" description="HRDC" evidence="10">
    <location>
        <begin position="451"/>
        <end position="532"/>
    </location>
</feature>
<dbReference type="GO" id="GO:0005730">
    <property type="term" value="C:nucleolus"/>
    <property type="evidence" value="ECO:0007669"/>
    <property type="project" value="EnsemblFungi"/>
</dbReference>
<dbReference type="GO" id="GO:0071036">
    <property type="term" value="P:nuclear polyadenylation-dependent snoRNA catabolic process"/>
    <property type="evidence" value="ECO:0007669"/>
    <property type="project" value="EnsemblFungi"/>
</dbReference>
<dbReference type="InterPro" id="IPR049559">
    <property type="entry name" value="Rrp6p-like_exo"/>
</dbReference>
<evidence type="ECO:0000256" key="3">
    <source>
        <dbReference type="ARBA" id="ARBA00022722"/>
    </source>
</evidence>
<dbReference type="EMBL" id="GL996499">
    <property type="protein sequence ID" value="EGW35076.1"/>
    <property type="molecule type" value="Genomic_DNA"/>
</dbReference>